<reference evidence="3" key="1">
    <citation type="journal article" date="2014" name="Int. J. Syst. Evol. Microbiol.">
        <title>Complete genome sequence of Corynebacterium casei LMG S-19264T (=DSM 44701T), isolated from a smear-ripened cheese.</title>
        <authorList>
            <consortium name="US DOE Joint Genome Institute (JGI-PGF)"/>
            <person name="Walter F."/>
            <person name="Albersmeier A."/>
            <person name="Kalinowski J."/>
            <person name="Ruckert C."/>
        </authorList>
    </citation>
    <scope>NUCLEOTIDE SEQUENCE</scope>
    <source>
        <strain evidence="3">VKM B-2789</strain>
    </source>
</reference>
<evidence type="ECO:0000256" key="1">
    <source>
        <dbReference type="SAM" id="Phobius"/>
    </source>
</evidence>
<keyword evidence="4" id="KW-1185">Reference proteome</keyword>
<accession>A0A9W6JVK9</accession>
<evidence type="ECO:0000259" key="2">
    <source>
        <dbReference type="Pfam" id="PF13387"/>
    </source>
</evidence>
<keyword evidence="1" id="KW-0472">Membrane</keyword>
<name>A0A9W6JVK9_9HYPH</name>
<keyword evidence="1" id="KW-1133">Transmembrane helix</keyword>
<feature type="domain" description="Lnb N-terminal periplasmic" evidence="2">
    <location>
        <begin position="110"/>
        <end position="265"/>
    </location>
</feature>
<gene>
    <name evidence="3" type="ORF">GCM10017653_15050</name>
</gene>
<dbReference type="Proteomes" id="UP001143330">
    <property type="component" value="Unassembled WGS sequence"/>
</dbReference>
<dbReference type="InterPro" id="IPR025178">
    <property type="entry name" value="Lnb_N"/>
</dbReference>
<protein>
    <submittedName>
        <fullName evidence="3">Membrane protein</fullName>
    </submittedName>
</protein>
<sequence length="313" mass="34916">MLTLVLATPVAGLAVWFQTAGGVRAVALAALAAAAVAALAVAARGRQRLGWLIALATIGVVALWWSTILPSNQRDWAPDVAHGVTATLNGDEITLHNVRNFDWSSESEASERWEERRYRLDQITGVDLFSSVWSNPAIAHTLIGFSFADGQRVVFSAEIRRERGEEFSEIGGFFKQFELVLIAADERDIIRLRTNARRETVSLFPLELTREQRRALFLSFAELGNELARQPRFYQTVTTNCTTVLFRLARLIAPGVRFDWRILLSGYLPGYLYDQKLIATDAPLAETERRAVITPRGQAAGNAPDYSERIRAR</sequence>
<keyword evidence="1" id="KW-0812">Transmembrane</keyword>
<dbReference type="Pfam" id="PF13387">
    <property type="entry name" value="Lnb_N"/>
    <property type="match status" value="1"/>
</dbReference>
<feature type="transmembrane region" description="Helical" evidence="1">
    <location>
        <begin position="22"/>
        <end position="42"/>
    </location>
</feature>
<evidence type="ECO:0000313" key="4">
    <source>
        <dbReference type="Proteomes" id="UP001143330"/>
    </source>
</evidence>
<reference evidence="3" key="2">
    <citation type="submission" date="2023-01" db="EMBL/GenBank/DDBJ databases">
        <authorList>
            <person name="Sun Q."/>
            <person name="Evtushenko L."/>
        </authorList>
    </citation>
    <scope>NUCLEOTIDE SEQUENCE</scope>
    <source>
        <strain evidence="3">VKM B-2789</strain>
    </source>
</reference>
<proteinExistence type="predicted"/>
<evidence type="ECO:0000313" key="3">
    <source>
        <dbReference type="EMBL" id="GLK83436.1"/>
    </source>
</evidence>
<feature type="transmembrane region" description="Helical" evidence="1">
    <location>
        <begin position="49"/>
        <end position="66"/>
    </location>
</feature>
<comment type="caution">
    <text evidence="3">The sequence shown here is derived from an EMBL/GenBank/DDBJ whole genome shotgun (WGS) entry which is preliminary data.</text>
</comment>
<dbReference type="AlphaFoldDB" id="A0A9W6JVK9"/>
<organism evidence="3 4">
    <name type="scientific">Ancylobacter defluvii</name>
    <dbReference type="NCBI Taxonomy" id="1282440"/>
    <lineage>
        <taxon>Bacteria</taxon>
        <taxon>Pseudomonadati</taxon>
        <taxon>Pseudomonadota</taxon>
        <taxon>Alphaproteobacteria</taxon>
        <taxon>Hyphomicrobiales</taxon>
        <taxon>Xanthobacteraceae</taxon>
        <taxon>Ancylobacter</taxon>
    </lineage>
</organism>
<dbReference type="EMBL" id="BSFM01000006">
    <property type="protein sequence ID" value="GLK83436.1"/>
    <property type="molecule type" value="Genomic_DNA"/>
</dbReference>